<feature type="domain" description="Flp pilus assembly protein RcpC/CpaB" evidence="1">
    <location>
        <begin position="108"/>
        <end position="222"/>
    </location>
</feature>
<evidence type="ECO:0000313" key="3">
    <source>
        <dbReference type="Proteomes" id="UP001596002"/>
    </source>
</evidence>
<dbReference type="CDD" id="cd11614">
    <property type="entry name" value="SAF_CpaB_FlgA_like"/>
    <property type="match status" value="1"/>
</dbReference>
<name>A0ABV9Q0C2_9BACL</name>
<dbReference type="Proteomes" id="UP001596002">
    <property type="component" value="Unassembled WGS sequence"/>
</dbReference>
<dbReference type="RefSeq" id="WP_380025075.1">
    <property type="nucleotide sequence ID" value="NZ_JBHSHC010000050.1"/>
</dbReference>
<dbReference type="Pfam" id="PF16976">
    <property type="entry name" value="RcpC"/>
    <property type="match status" value="1"/>
</dbReference>
<keyword evidence="3" id="KW-1185">Reference proteome</keyword>
<evidence type="ECO:0000313" key="2">
    <source>
        <dbReference type="EMBL" id="MFC4767158.1"/>
    </source>
</evidence>
<dbReference type="InterPro" id="IPR031571">
    <property type="entry name" value="RcpC_dom"/>
</dbReference>
<protein>
    <submittedName>
        <fullName evidence="2">RcpC/CpaB family pilus assembly protein</fullName>
    </submittedName>
</protein>
<comment type="caution">
    <text evidence="2">The sequence shown here is derived from an EMBL/GenBank/DDBJ whole genome shotgun (WGS) entry which is preliminary data.</text>
</comment>
<dbReference type="EMBL" id="JBHSHC010000050">
    <property type="protein sequence ID" value="MFC4767158.1"/>
    <property type="molecule type" value="Genomic_DNA"/>
</dbReference>
<reference evidence="3" key="1">
    <citation type="journal article" date="2019" name="Int. J. Syst. Evol. Microbiol.">
        <title>The Global Catalogue of Microorganisms (GCM) 10K type strain sequencing project: providing services to taxonomists for standard genome sequencing and annotation.</title>
        <authorList>
            <consortium name="The Broad Institute Genomics Platform"/>
            <consortium name="The Broad Institute Genome Sequencing Center for Infectious Disease"/>
            <person name="Wu L."/>
            <person name="Ma J."/>
        </authorList>
    </citation>
    <scope>NUCLEOTIDE SEQUENCE [LARGE SCALE GENOMIC DNA]</scope>
    <source>
        <strain evidence="3">WYCCWR 12678</strain>
    </source>
</reference>
<proteinExistence type="predicted"/>
<evidence type="ECO:0000259" key="1">
    <source>
        <dbReference type="Pfam" id="PF16976"/>
    </source>
</evidence>
<organism evidence="2 3">
    <name type="scientific">Effusibacillus consociatus</name>
    <dbReference type="NCBI Taxonomy" id="1117041"/>
    <lineage>
        <taxon>Bacteria</taxon>
        <taxon>Bacillati</taxon>
        <taxon>Bacillota</taxon>
        <taxon>Bacilli</taxon>
        <taxon>Bacillales</taxon>
        <taxon>Alicyclobacillaceae</taxon>
        <taxon>Effusibacillus</taxon>
    </lineage>
</organism>
<accession>A0ABV9Q0C2</accession>
<sequence length="251" mass="27699">MRKQWLGVLGLAMLISTVLGGIGLYIWKDRLILTPVVVTVESIPENRPITTSSLKVIQLPQMAVPPGTAHTVNDVNNMWTTSGYSIPKNSFVYLSHIIPKSEVSKKEALKPLERFVSIPVEDAMRSGSGVQRGEHVDIWFVVRGSTNGSFAGKLLTNIEVVGLQDRKVPDPAKENPVQKPGFFSFVPTPSFSSSETYLTIRVAEQDIPYLLSAKQEGTLVVVSRGNDADDAQPVEAKEWLKSRWQGKEGKR</sequence>
<gene>
    <name evidence="2" type="ORF">ACFO8Q_07245</name>
</gene>